<evidence type="ECO:0000313" key="2">
    <source>
        <dbReference type="Proteomes" id="UP000673394"/>
    </source>
</evidence>
<reference evidence="1 2" key="1">
    <citation type="submission" date="2021-04" db="EMBL/GenBank/DDBJ databases">
        <title>Paenibacillus sp. DLE-14 whole genome sequence.</title>
        <authorList>
            <person name="Ham Y.J."/>
        </authorList>
    </citation>
    <scope>NUCLEOTIDE SEQUENCE [LARGE SCALE GENOMIC DNA]</scope>
    <source>
        <strain evidence="1 2">DLE-14</strain>
    </source>
</reference>
<comment type="caution">
    <text evidence="1">The sequence shown here is derived from an EMBL/GenBank/DDBJ whole genome shotgun (WGS) entry which is preliminary data.</text>
</comment>
<protein>
    <submittedName>
        <fullName evidence="1">Uncharacterized protein</fullName>
    </submittedName>
</protein>
<dbReference type="RefSeq" id="WP_177245690.1">
    <property type="nucleotide sequence ID" value="NZ_JAGKSP010000033.1"/>
</dbReference>
<organism evidence="1 2">
    <name type="scientific">Paenibacillus lignilyticus</name>
    <dbReference type="NCBI Taxonomy" id="1172615"/>
    <lineage>
        <taxon>Bacteria</taxon>
        <taxon>Bacillati</taxon>
        <taxon>Bacillota</taxon>
        <taxon>Bacilli</taxon>
        <taxon>Bacillales</taxon>
        <taxon>Paenibacillaceae</taxon>
        <taxon>Paenibacillus</taxon>
    </lineage>
</organism>
<evidence type="ECO:0000313" key="1">
    <source>
        <dbReference type="EMBL" id="MBP3967191.1"/>
    </source>
</evidence>
<gene>
    <name evidence="1" type="ORF">I8J30_31430</name>
</gene>
<keyword evidence="2" id="KW-1185">Reference proteome</keyword>
<dbReference type="Proteomes" id="UP000673394">
    <property type="component" value="Unassembled WGS sequence"/>
</dbReference>
<name>A0ABS5CMV4_9BACL</name>
<sequence length="55" mass="6641">MEERKLELVRKLSQIGIQKDPQWVDRLDEPAPLWVVLELIVEMMERRDSPHQPFD</sequence>
<accession>A0ABS5CMV4</accession>
<proteinExistence type="predicted"/>
<dbReference type="EMBL" id="JAGKSP010000033">
    <property type="protein sequence ID" value="MBP3967191.1"/>
    <property type="molecule type" value="Genomic_DNA"/>
</dbReference>